<reference evidence="4" key="1">
    <citation type="journal article" date="2021" name="PeerJ">
        <title>Extensive microbial diversity within the chicken gut microbiome revealed by metagenomics and culture.</title>
        <authorList>
            <person name="Gilroy R."/>
            <person name="Ravi A."/>
            <person name="Getino M."/>
            <person name="Pursley I."/>
            <person name="Horton D.L."/>
            <person name="Alikhan N.F."/>
            <person name="Baker D."/>
            <person name="Gharbi K."/>
            <person name="Hall N."/>
            <person name="Watson M."/>
            <person name="Adriaenssens E.M."/>
            <person name="Foster-Nyarko E."/>
            <person name="Jarju S."/>
            <person name="Secka A."/>
            <person name="Antonio M."/>
            <person name="Oren A."/>
            <person name="Chaudhuri R.R."/>
            <person name="La Ragione R."/>
            <person name="Hildebrand F."/>
            <person name="Pallen M.J."/>
        </authorList>
    </citation>
    <scope>NUCLEOTIDE SEQUENCE</scope>
    <source>
        <strain evidence="4">ChiHecec3B27-8219</strain>
    </source>
</reference>
<reference evidence="4" key="2">
    <citation type="submission" date="2021-04" db="EMBL/GenBank/DDBJ databases">
        <authorList>
            <person name="Gilroy R."/>
        </authorList>
    </citation>
    <scope>NUCLEOTIDE SEQUENCE</scope>
    <source>
        <strain evidence="4">ChiHecec3B27-8219</strain>
    </source>
</reference>
<dbReference type="Gene3D" id="2.60.40.2370">
    <property type="entry name" value="NigD-like, C-terminal beta sandwich domain"/>
    <property type="match status" value="1"/>
</dbReference>
<dbReference type="InterPro" id="IPR035376">
    <property type="entry name" value="NigD_C"/>
</dbReference>
<evidence type="ECO:0000313" key="4">
    <source>
        <dbReference type="EMBL" id="HIZ68560.1"/>
    </source>
</evidence>
<name>A0A9D2FY29_9BACT</name>
<comment type="caution">
    <text evidence="4">The sequence shown here is derived from an EMBL/GenBank/DDBJ whole genome shotgun (WGS) entry which is preliminary data.</text>
</comment>
<dbReference type="Pfam" id="PF17415">
    <property type="entry name" value="NigD_C"/>
    <property type="match status" value="1"/>
</dbReference>
<dbReference type="Gene3D" id="2.40.50.500">
    <property type="entry name" value="NigD-like N-terminal OB domain"/>
    <property type="match status" value="1"/>
</dbReference>
<dbReference type="InterPro" id="IPR038143">
    <property type="entry name" value="NigD-like_C_dom_sf"/>
</dbReference>
<dbReference type="Pfam" id="PF12667">
    <property type="entry name" value="NigD_N"/>
    <property type="match status" value="1"/>
</dbReference>
<feature type="domain" description="NigD-like C-terminal" evidence="3">
    <location>
        <begin position="110"/>
        <end position="221"/>
    </location>
</feature>
<keyword evidence="1" id="KW-0732">Signal</keyword>
<evidence type="ECO:0000259" key="2">
    <source>
        <dbReference type="Pfam" id="PF12667"/>
    </source>
</evidence>
<sequence length="244" mass="27485">MTIRKLLMGGIVALATASVMTSCDDWDDTYYVFPYQANAMVTVKTANDGDWYMQLDDETTLYATNMHQAPYDKEVRALVNCYEVRGDANGYTKAVYVNWIDSFLTKPAVVKPTGDIEKTYGNDPIEIVKSWMTVAEDGYLTLRIRTLWGSNNQPHYINLLTGLNPDNPNEVELRQNANGDTQGHWGDALVAFKLKDLPTNGKKTITVKYNSYSGEKKVDFTFSQGSVAQDNEEIERAPYSARMK</sequence>
<dbReference type="Proteomes" id="UP000824055">
    <property type="component" value="Unassembled WGS sequence"/>
</dbReference>
<protein>
    <submittedName>
        <fullName evidence="4">NigD-like protein</fullName>
    </submittedName>
</protein>
<dbReference type="InterPro" id="IPR024299">
    <property type="entry name" value="NigD-like_OB_dom"/>
</dbReference>
<dbReference type="EMBL" id="DXBE01000017">
    <property type="protein sequence ID" value="HIZ68560.1"/>
    <property type="molecule type" value="Genomic_DNA"/>
</dbReference>
<accession>A0A9D2FY29</accession>
<evidence type="ECO:0000256" key="1">
    <source>
        <dbReference type="SAM" id="SignalP"/>
    </source>
</evidence>
<feature type="signal peptide" evidence="1">
    <location>
        <begin position="1"/>
        <end position="21"/>
    </location>
</feature>
<feature type="chain" id="PRO_5039572289" evidence="1">
    <location>
        <begin position="22"/>
        <end position="244"/>
    </location>
</feature>
<evidence type="ECO:0000313" key="5">
    <source>
        <dbReference type="Proteomes" id="UP000824055"/>
    </source>
</evidence>
<gene>
    <name evidence="4" type="ORF">H9966_01525</name>
</gene>
<dbReference type="AlphaFoldDB" id="A0A9D2FY29"/>
<feature type="domain" description="NigD-like N-terminal OB" evidence="2">
    <location>
        <begin position="40"/>
        <end position="102"/>
    </location>
</feature>
<proteinExistence type="predicted"/>
<dbReference type="InterPro" id="IPR038179">
    <property type="entry name" value="NigD-like_N_sf"/>
</dbReference>
<evidence type="ECO:0000259" key="3">
    <source>
        <dbReference type="Pfam" id="PF17415"/>
    </source>
</evidence>
<dbReference type="PROSITE" id="PS51257">
    <property type="entry name" value="PROKAR_LIPOPROTEIN"/>
    <property type="match status" value="1"/>
</dbReference>
<organism evidence="4 5">
    <name type="scientific">Candidatus Prevotella avicola</name>
    <dbReference type="NCBI Taxonomy" id="2838738"/>
    <lineage>
        <taxon>Bacteria</taxon>
        <taxon>Pseudomonadati</taxon>
        <taxon>Bacteroidota</taxon>
        <taxon>Bacteroidia</taxon>
        <taxon>Bacteroidales</taxon>
        <taxon>Prevotellaceae</taxon>
        <taxon>Prevotella</taxon>
    </lineage>
</organism>